<dbReference type="SUPFAM" id="SSF56399">
    <property type="entry name" value="ADP-ribosylation"/>
    <property type="match status" value="1"/>
</dbReference>
<evidence type="ECO:0000313" key="1">
    <source>
        <dbReference type="EMBL" id="QIP42057.1"/>
    </source>
</evidence>
<dbReference type="InterPro" id="IPR009297">
    <property type="entry name" value="DUF952"/>
</dbReference>
<proteinExistence type="predicted"/>
<gene>
    <name evidence="1" type="ORF">G9444_4814</name>
</gene>
<name>A0A5P3GD60_RHOER</name>
<dbReference type="AlphaFoldDB" id="A0A5P3GD60"/>
<sequence length="133" mass="14567">MTGQRLVHVAIADDWEACKRFGEYEVSTRGISYDEAGFIRATTPDALASVLDLVFGDLTLPLVVAVIDQDALTSAGIDVEWEAEKPRILRPLPMDEDTVVAELAVERVDGVWPIPDLTRTQATPARPAQPPVR</sequence>
<dbReference type="Gene3D" id="3.20.170.20">
    <property type="entry name" value="Protein of unknown function DUF952"/>
    <property type="match status" value="1"/>
</dbReference>
<dbReference type="Proteomes" id="UP000502345">
    <property type="component" value="Chromosome"/>
</dbReference>
<dbReference type="RefSeq" id="WP_054188863.1">
    <property type="nucleotide sequence ID" value="NZ_CP044284.1"/>
</dbReference>
<dbReference type="GO" id="GO:0016740">
    <property type="term" value="F:transferase activity"/>
    <property type="evidence" value="ECO:0007669"/>
    <property type="project" value="UniProtKB-KW"/>
</dbReference>
<accession>A0A5P3GD60</accession>
<organism evidence="1 2">
    <name type="scientific">Rhodococcus erythropolis</name>
    <name type="common">Arthrobacter picolinophilus</name>
    <dbReference type="NCBI Taxonomy" id="1833"/>
    <lineage>
        <taxon>Bacteria</taxon>
        <taxon>Bacillati</taxon>
        <taxon>Actinomycetota</taxon>
        <taxon>Actinomycetes</taxon>
        <taxon>Mycobacteriales</taxon>
        <taxon>Nocardiaceae</taxon>
        <taxon>Rhodococcus</taxon>
        <taxon>Rhodococcus erythropolis group</taxon>
    </lineage>
</organism>
<keyword evidence="1" id="KW-0808">Transferase</keyword>
<evidence type="ECO:0000313" key="2">
    <source>
        <dbReference type="Proteomes" id="UP000502345"/>
    </source>
</evidence>
<protein>
    <submittedName>
        <fullName evidence="1">Glutathione transferase</fullName>
    </submittedName>
</protein>
<dbReference type="EMBL" id="CP050124">
    <property type="protein sequence ID" value="QIP42057.1"/>
    <property type="molecule type" value="Genomic_DNA"/>
</dbReference>
<dbReference type="Pfam" id="PF06108">
    <property type="entry name" value="DUF952"/>
    <property type="match status" value="1"/>
</dbReference>
<reference evidence="1 2" key="1">
    <citation type="submission" date="2020-03" db="EMBL/GenBank/DDBJ databases">
        <title>Screen low temperature-resistant strains for efficient degradation of petroleum hydrocarbons under the low temperature.</title>
        <authorList>
            <person name="Wang Y."/>
            <person name="Chen J."/>
        </authorList>
    </citation>
    <scope>NUCLEOTIDE SEQUENCE [LARGE SCALE GENOMIC DNA]</scope>
    <source>
        <strain evidence="1 2">KB1</strain>
    </source>
</reference>